<evidence type="ECO:0000313" key="2">
    <source>
        <dbReference type="Proteomes" id="UP001055879"/>
    </source>
</evidence>
<dbReference type="Proteomes" id="UP001055879">
    <property type="component" value="Linkage Group LG16"/>
</dbReference>
<evidence type="ECO:0000313" key="1">
    <source>
        <dbReference type="EMBL" id="KAI3669586.1"/>
    </source>
</evidence>
<comment type="caution">
    <text evidence="1">The sequence shown here is derived from an EMBL/GenBank/DDBJ whole genome shotgun (WGS) entry which is preliminary data.</text>
</comment>
<gene>
    <name evidence="1" type="ORF">L6452_40844</name>
</gene>
<sequence length="118" mass="13839">MRIPWKISWSSRFITLCDFVCGYLIGVFGFSISYMVTSFMPPSYHDFPFIAVSPNEIIHRCSPNDSSHAISSQQGIHAIHPYLCSYQIFSRRWKVVYVSEKIRKAMYIMRDFVKKVML</sequence>
<organism evidence="1 2">
    <name type="scientific">Arctium lappa</name>
    <name type="common">Greater burdock</name>
    <name type="synonym">Lappa major</name>
    <dbReference type="NCBI Taxonomy" id="4217"/>
    <lineage>
        <taxon>Eukaryota</taxon>
        <taxon>Viridiplantae</taxon>
        <taxon>Streptophyta</taxon>
        <taxon>Embryophyta</taxon>
        <taxon>Tracheophyta</taxon>
        <taxon>Spermatophyta</taxon>
        <taxon>Magnoliopsida</taxon>
        <taxon>eudicotyledons</taxon>
        <taxon>Gunneridae</taxon>
        <taxon>Pentapetalae</taxon>
        <taxon>asterids</taxon>
        <taxon>campanulids</taxon>
        <taxon>Asterales</taxon>
        <taxon>Asteraceae</taxon>
        <taxon>Carduoideae</taxon>
        <taxon>Cardueae</taxon>
        <taxon>Arctiinae</taxon>
        <taxon>Arctium</taxon>
    </lineage>
</organism>
<proteinExistence type="predicted"/>
<keyword evidence="2" id="KW-1185">Reference proteome</keyword>
<reference evidence="1 2" key="2">
    <citation type="journal article" date="2022" name="Mol. Ecol. Resour.">
        <title>The genomes of chicory, endive, great burdock and yacon provide insights into Asteraceae paleo-polyploidization history and plant inulin production.</title>
        <authorList>
            <person name="Fan W."/>
            <person name="Wang S."/>
            <person name="Wang H."/>
            <person name="Wang A."/>
            <person name="Jiang F."/>
            <person name="Liu H."/>
            <person name="Zhao H."/>
            <person name="Xu D."/>
            <person name="Zhang Y."/>
        </authorList>
    </citation>
    <scope>NUCLEOTIDE SEQUENCE [LARGE SCALE GENOMIC DNA]</scope>
    <source>
        <strain evidence="2">cv. Niubang</strain>
    </source>
</reference>
<accession>A0ACB8XMC6</accession>
<protein>
    <submittedName>
        <fullName evidence="1">Uncharacterized protein</fullName>
    </submittedName>
</protein>
<name>A0ACB8XMC6_ARCLA</name>
<dbReference type="EMBL" id="CM042062">
    <property type="protein sequence ID" value="KAI3669586.1"/>
    <property type="molecule type" value="Genomic_DNA"/>
</dbReference>
<reference evidence="2" key="1">
    <citation type="journal article" date="2022" name="Mol. Ecol. Resour.">
        <title>The genomes of chicory, endive, great burdock and yacon provide insights into Asteraceae palaeo-polyploidization history and plant inulin production.</title>
        <authorList>
            <person name="Fan W."/>
            <person name="Wang S."/>
            <person name="Wang H."/>
            <person name="Wang A."/>
            <person name="Jiang F."/>
            <person name="Liu H."/>
            <person name="Zhao H."/>
            <person name="Xu D."/>
            <person name="Zhang Y."/>
        </authorList>
    </citation>
    <scope>NUCLEOTIDE SEQUENCE [LARGE SCALE GENOMIC DNA]</scope>
    <source>
        <strain evidence="2">cv. Niubang</strain>
    </source>
</reference>